<protein>
    <submittedName>
        <fullName evidence="1">Uncharacterized protein</fullName>
    </submittedName>
</protein>
<name>A0A0F9K274_9ZZZZ</name>
<dbReference type="AlphaFoldDB" id="A0A0F9K274"/>
<reference evidence="1" key="1">
    <citation type="journal article" date="2015" name="Nature">
        <title>Complex archaea that bridge the gap between prokaryotes and eukaryotes.</title>
        <authorList>
            <person name="Spang A."/>
            <person name="Saw J.H."/>
            <person name="Jorgensen S.L."/>
            <person name="Zaremba-Niedzwiedzka K."/>
            <person name="Martijn J."/>
            <person name="Lind A.E."/>
            <person name="van Eijk R."/>
            <person name="Schleper C."/>
            <person name="Guy L."/>
            <person name="Ettema T.J."/>
        </authorList>
    </citation>
    <scope>NUCLEOTIDE SEQUENCE</scope>
</reference>
<sequence length="84" mass="9723">MVTIRLPENLTIKYLSPPAGKDTPWFTCLNRYSFSQGVISFEQSLVHKRVLVTPEDYQEYKRSCEGLARQTDKQAVLERVSQTE</sequence>
<evidence type="ECO:0000313" key="1">
    <source>
        <dbReference type="EMBL" id="KKM76184.1"/>
    </source>
</evidence>
<proteinExistence type="predicted"/>
<gene>
    <name evidence="1" type="ORF">LCGC14_1382750</name>
</gene>
<accession>A0A0F9K274</accession>
<organism evidence="1">
    <name type="scientific">marine sediment metagenome</name>
    <dbReference type="NCBI Taxonomy" id="412755"/>
    <lineage>
        <taxon>unclassified sequences</taxon>
        <taxon>metagenomes</taxon>
        <taxon>ecological metagenomes</taxon>
    </lineage>
</organism>
<dbReference type="EMBL" id="LAZR01008852">
    <property type="protein sequence ID" value="KKM76184.1"/>
    <property type="molecule type" value="Genomic_DNA"/>
</dbReference>
<comment type="caution">
    <text evidence="1">The sequence shown here is derived from an EMBL/GenBank/DDBJ whole genome shotgun (WGS) entry which is preliminary data.</text>
</comment>